<evidence type="ECO:0000313" key="4">
    <source>
        <dbReference type="Proteomes" id="UP000095285"/>
    </source>
</evidence>
<reference evidence="4" key="1">
    <citation type="submission" date="2012-04" db="EMBL/GenBank/DDBJ databases">
        <title>The Genome Sequence of Loa loa.</title>
        <authorList>
            <consortium name="The Broad Institute Genome Sequencing Platform"/>
            <consortium name="Broad Institute Genome Sequencing Center for Infectious Disease"/>
            <person name="Nutman T.B."/>
            <person name="Fink D.L."/>
            <person name="Russ C."/>
            <person name="Young S."/>
            <person name="Zeng Q."/>
            <person name="Gargeya S."/>
            <person name="Alvarado L."/>
            <person name="Berlin A."/>
            <person name="Chapman S.B."/>
            <person name="Chen Z."/>
            <person name="Freedman E."/>
            <person name="Gellesch M."/>
            <person name="Goldberg J."/>
            <person name="Griggs A."/>
            <person name="Gujja S."/>
            <person name="Heilman E.R."/>
            <person name="Heiman D."/>
            <person name="Howarth C."/>
            <person name="Mehta T."/>
            <person name="Neiman D."/>
            <person name="Pearson M."/>
            <person name="Roberts A."/>
            <person name="Saif S."/>
            <person name="Shea T."/>
            <person name="Shenoy N."/>
            <person name="Sisk P."/>
            <person name="Stolte C."/>
            <person name="Sykes S."/>
            <person name="White J."/>
            <person name="Yandava C."/>
            <person name="Haas B."/>
            <person name="Henn M.R."/>
            <person name="Nusbaum C."/>
            <person name="Birren B."/>
        </authorList>
    </citation>
    <scope>NUCLEOTIDE SEQUENCE [LARGE SCALE GENOMIC DNA]</scope>
</reference>
<dbReference type="GO" id="GO:0070988">
    <property type="term" value="P:demethylation"/>
    <property type="evidence" value="ECO:0007669"/>
    <property type="project" value="InterPro"/>
</dbReference>
<feature type="domain" description="RYYR-CCHC" evidence="3">
    <location>
        <begin position="397"/>
        <end position="469"/>
    </location>
</feature>
<feature type="compositionally biased region" description="Polar residues" evidence="2">
    <location>
        <begin position="69"/>
        <end position="89"/>
    </location>
</feature>
<dbReference type="STRING" id="7209.A0A1I7VUZ5"/>
<dbReference type="InterPro" id="IPR037151">
    <property type="entry name" value="AlkB-like_sf"/>
</dbReference>
<protein>
    <submittedName>
        <fullName evidence="5">Fe2OG dioxygenase domain-containing protein</fullName>
    </submittedName>
</protein>
<organism evidence="4 5">
    <name type="scientific">Loa loa</name>
    <name type="common">Eye worm</name>
    <name type="synonym">Filaria loa</name>
    <dbReference type="NCBI Taxonomy" id="7209"/>
    <lineage>
        <taxon>Eukaryota</taxon>
        <taxon>Metazoa</taxon>
        <taxon>Ecdysozoa</taxon>
        <taxon>Nematoda</taxon>
        <taxon>Chromadorea</taxon>
        <taxon>Rhabditida</taxon>
        <taxon>Spirurina</taxon>
        <taxon>Spiruromorpha</taxon>
        <taxon>Filarioidea</taxon>
        <taxon>Onchocercidae</taxon>
        <taxon>Loa</taxon>
    </lineage>
</organism>
<name>A0A1I7VUZ5_LOALO</name>
<dbReference type="GO" id="GO:0016491">
    <property type="term" value="F:oxidoreductase activity"/>
    <property type="evidence" value="ECO:0007669"/>
    <property type="project" value="TreeGrafter"/>
</dbReference>
<dbReference type="eggNOG" id="ENOG502SAHS">
    <property type="taxonomic scope" value="Eukaryota"/>
</dbReference>
<evidence type="ECO:0000256" key="1">
    <source>
        <dbReference type="ARBA" id="ARBA00001954"/>
    </source>
</evidence>
<dbReference type="FunFam" id="2.60.120.590:FF:000019">
    <property type="entry name" value="DNA N6-methyl adenine demethylase"/>
    <property type="match status" value="1"/>
</dbReference>
<dbReference type="InterPro" id="IPR057001">
    <property type="entry name" value="RYYR-CCHC"/>
</dbReference>
<dbReference type="Proteomes" id="UP000095285">
    <property type="component" value="Unassembled WGS sequence"/>
</dbReference>
<evidence type="ECO:0000313" key="5">
    <source>
        <dbReference type="WBParaSite" id="EN70_6589"/>
    </source>
</evidence>
<dbReference type="SUPFAM" id="SSF51197">
    <property type="entry name" value="Clavaminate synthase-like"/>
    <property type="match status" value="1"/>
</dbReference>
<keyword evidence="4" id="KW-1185">Reference proteome</keyword>
<feature type="region of interest" description="Disordered" evidence="2">
    <location>
        <begin position="60"/>
        <end position="90"/>
    </location>
</feature>
<dbReference type="GO" id="GO:0032451">
    <property type="term" value="F:demethylase activity"/>
    <property type="evidence" value="ECO:0007669"/>
    <property type="project" value="TreeGrafter"/>
</dbReference>
<proteinExistence type="predicted"/>
<reference evidence="5" key="2">
    <citation type="submission" date="2016-11" db="UniProtKB">
        <authorList>
            <consortium name="WormBaseParasite"/>
        </authorList>
    </citation>
    <scope>IDENTIFICATION</scope>
</reference>
<comment type="cofactor">
    <cofactor evidence="1">
        <name>Fe(2+)</name>
        <dbReference type="ChEBI" id="CHEBI:29033"/>
    </cofactor>
</comment>
<feature type="domain" description="RYYR-CCHC" evidence="3">
    <location>
        <begin position="175"/>
        <end position="248"/>
    </location>
</feature>
<evidence type="ECO:0000259" key="3">
    <source>
        <dbReference type="Pfam" id="PF23674"/>
    </source>
</evidence>
<dbReference type="Pfam" id="PF23674">
    <property type="entry name" value="RYYR-CCHC"/>
    <property type="match status" value="2"/>
</dbReference>
<dbReference type="WBParaSite" id="EN70_6589">
    <property type="protein sequence ID" value="EN70_6589"/>
    <property type="gene ID" value="EN70_6589"/>
</dbReference>
<accession>A0A1I7VUZ5</accession>
<dbReference type="Gene3D" id="2.60.120.590">
    <property type="entry name" value="Alpha-ketoglutarate-dependent dioxygenase AlkB-like"/>
    <property type="match status" value="1"/>
</dbReference>
<evidence type="ECO:0000256" key="2">
    <source>
        <dbReference type="SAM" id="MobiDB-lite"/>
    </source>
</evidence>
<dbReference type="PANTHER" id="PTHR12463">
    <property type="entry name" value="OXYGENASE-RELATED"/>
    <property type="match status" value="1"/>
</dbReference>
<sequence length="992" mass="113748">MISKDMDADIDVTSMTDDGILNPYKVSLSSDKNVDKEAYLSKLTENKLTQAMEEHMFDGENAEQEQNESFESNDGNSYGTRQSRKNPSLWQRPDVRRIVEDFINKDITSRGAANKISDILGRNVSHSTVLTYANRLLRGIKREVEEEPAYQVQVEPDDSPAAVDEVGYDVHFELVKTSRGNDNGLAVYEDNGFVRVYRRTSTTGRSASYRCSTCDHLYEKLGQGERPTIKMRDNVIVTDPFPTHNQLCTPTPVDVFRRTQEDLEARQLNMCRRVLTSSRFKEMRWARPFDTVGYVVKPPNEEEEAINKCIESLLTRCRGSTEMEDEDKEAVLRDLIEGYKRGEVSSLTELAKLIKENLDIDVSSPTLCRYLKKQTDDKAQSPVEPDETDTVLIARPGLSKYLNETLITVPENEGFRQYSYMKKSSDGVRSYYRCLGCSRAKRLYGPDRQAYVKVEYGEIIDRPLHHRRCEPQSEESVLVQNLDRECRRSIRKGEKNPREAHAEGLDKMAEIEASFSGDENIHGALQKLFPSWERVKAAYFRQRDLLKKAAIAAELEEGAYQTSIHGSEIGRYEEIEGNESFIPPPSAAVELTPEMNALKNQLLFDVQQAIRREVTRAVTRTTAMMEQRFDAKIMQIFDDIFRTQNEEEIVEAGVVDEYALQEFPSTSSASSYPSQKRRRLESIGGNERINDTPLSTDIPMVQTEPVEKERPKCGCKGVRFCAACKDTLRVTKLALCGEYPYGEYKKYVYSTRHLAAIHDKSLTGRPTLTEIHDLAGKINGTENKPEDYLIIPGLHVITDFLTEAEEMDLINVIDRTDWVLSQSGRRKQDYGPRVNFKHKKIKMERFLGMPSYIDVILNRMNSISPDLFGSYQPFELCNLEYSDDRWSNIEMHYDDTWIWGERLICVNLLSKSVLTYTNDAKQLIIYVPLPSRTMVCMSDEIRYSWRHAVFPEHIRGRRIAVTMREPSAAFKEGGELYEKFGRELTRLGNARI</sequence>
<dbReference type="InterPro" id="IPR032857">
    <property type="entry name" value="ALKBH4"/>
</dbReference>
<dbReference type="AlphaFoldDB" id="A0A1I7VUZ5"/>
<dbReference type="PANTHER" id="PTHR12463:SF0">
    <property type="entry name" value="ALPHA-KETOGLUTARATE-DEPENDENT DIOXYGENASE ALKB HOMOLOG 4"/>
    <property type="match status" value="1"/>
</dbReference>